<accession>J4X6G0</accession>
<dbReference type="SUPFAM" id="SSF69593">
    <property type="entry name" value="Glycerol-3-phosphate (1)-acyltransferase"/>
    <property type="match status" value="1"/>
</dbReference>
<dbReference type="PANTHER" id="PTHR10434">
    <property type="entry name" value="1-ACYL-SN-GLYCEROL-3-PHOSPHATE ACYLTRANSFERASE"/>
    <property type="match status" value="1"/>
</dbReference>
<gene>
    <name evidence="5" type="ORF">NT02SARS_1728</name>
</gene>
<dbReference type="AlphaFoldDB" id="J4X6G0"/>
<evidence type="ECO:0000256" key="1">
    <source>
        <dbReference type="ARBA" id="ARBA00005189"/>
    </source>
</evidence>
<keyword evidence="3 5" id="KW-0012">Acyltransferase</keyword>
<proteinExistence type="predicted"/>
<keyword evidence="2 5" id="KW-0808">Transferase</keyword>
<evidence type="ECO:0000256" key="2">
    <source>
        <dbReference type="ARBA" id="ARBA00022679"/>
    </source>
</evidence>
<evidence type="ECO:0000313" key="5">
    <source>
        <dbReference type="EMBL" id="EJP74140.1"/>
    </source>
</evidence>
<dbReference type="PANTHER" id="PTHR10434:SF40">
    <property type="entry name" value="1-ACYL-SN-GLYCEROL-3-PHOSPHATE ACYLTRANSFERASE"/>
    <property type="match status" value="1"/>
</dbReference>
<dbReference type="GO" id="GO:0006654">
    <property type="term" value="P:phosphatidic acid biosynthetic process"/>
    <property type="evidence" value="ECO:0007669"/>
    <property type="project" value="TreeGrafter"/>
</dbReference>
<comment type="pathway">
    <text evidence="1">Lipid metabolism.</text>
</comment>
<organism evidence="5 6">
    <name type="scientific">SAR86 cluster bacterium SAR86B</name>
    <dbReference type="NCBI Taxonomy" id="1123867"/>
    <lineage>
        <taxon>Bacteria</taxon>
        <taxon>Pseudomonadati</taxon>
        <taxon>Pseudomonadota</taxon>
        <taxon>Gammaproteobacteria</taxon>
        <taxon>SAR86 cluster</taxon>
    </lineage>
</organism>
<name>J4X6G0_9GAMM</name>
<dbReference type="HOGENOM" id="CLU_694257_0_0_6"/>
<dbReference type="Pfam" id="PF01553">
    <property type="entry name" value="Acyltransferase"/>
    <property type="match status" value="1"/>
</dbReference>
<sequence length="397" mass="44810">MENFPISGGCVVVSNHLSYADPVLIGAAFPRKIRYLAYAGLADSRIMDFVFRLTKTLTVSSEKSLESIRESVKSLKKGTPLCIFAEGGISRAGNLLPFMRGPVLLAKKANVPLIPVHLDGVWGSVFSMDRGKFFRKRPRKIPYPVTVRVGCPIDNRQTDPVACLYEVMKLGRDSFHERVFKKLRNQNILRNQILRTGNDLLFVDEKGRRLKRSEFVDIIRGKKRISAEFPQKWIDQVQEVIDGDSKKKEIHLSNWMRIRETHIWDHEKLILKDGGQEWMNQFLPWVSVLWGRTIHKKGNSYILVSNAAPLKKPVLTLSGLASADNGLISVNASSDEAGIKSAGDDSMIKTFKEGTLGRLLIGYGCRREEDNFYIQGLRAEERINSSGFDEEGFIIAD</sequence>
<dbReference type="SMART" id="SM00563">
    <property type="entry name" value="PlsC"/>
    <property type="match status" value="1"/>
</dbReference>
<dbReference type="CDD" id="cd07989">
    <property type="entry name" value="LPLAT_AGPAT-like"/>
    <property type="match status" value="1"/>
</dbReference>
<reference evidence="5 6" key="1">
    <citation type="journal article" date="2012" name="ISME J.">
        <title>Genomic insights to SAR86, an abundant and uncultivated marine bacterial lineage.</title>
        <authorList>
            <person name="Dupont C.L."/>
            <person name="Rusch D.B."/>
            <person name="Yooseph S."/>
            <person name="Lombardo M.J."/>
            <person name="Richter R.A."/>
            <person name="Valas R."/>
            <person name="Novotny M."/>
            <person name="Yee-Greenbaum J."/>
            <person name="Selengut J.D."/>
            <person name="Haft D.H."/>
            <person name="Halpern A.L."/>
            <person name="Lasken R.S."/>
            <person name="Nealson K."/>
            <person name="Friedman R."/>
            <person name="Venter J.C."/>
        </authorList>
    </citation>
    <scope>NUCLEOTIDE SEQUENCE [LARGE SCALE GENOMIC DNA]</scope>
</reference>
<evidence type="ECO:0000259" key="4">
    <source>
        <dbReference type="SMART" id="SM00563"/>
    </source>
</evidence>
<evidence type="ECO:0000256" key="3">
    <source>
        <dbReference type="ARBA" id="ARBA00023315"/>
    </source>
</evidence>
<dbReference type="GO" id="GO:0003841">
    <property type="term" value="F:1-acylglycerol-3-phosphate O-acyltransferase activity"/>
    <property type="evidence" value="ECO:0007669"/>
    <property type="project" value="TreeGrafter"/>
</dbReference>
<dbReference type="Proteomes" id="UP000010116">
    <property type="component" value="Unassembled WGS sequence"/>
</dbReference>
<feature type="domain" description="Phospholipid/glycerol acyltransferase" evidence="4">
    <location>
        <begin position="10"/>
        <end position="121"/>
    </location>
</feature>
<dbReference type="InterPro" id="IPR002123">
    <property type="entry name" value="Plipid/glycerol_acylTrfase"/>
</dbReference>
<evidence type="ECO:0000313" key="6">
    <source>
        <dbReference type="Proteomes" id="UP000010116"/>
    </source>
</evidence>
<protein>
    <submittedName>
        <fullName evidence="5">Putative 2-acyl-glycerophospho-ethanolamine acyltransferase</fullName>
    </submittedName>
</protein>
<dbReference type="EMBL" id="JH611160">
    <property type="protein sequence ID" value="EJP74140.1"/>
    <property type="molecule type" value="Genomic_DNA"/>
</dbReference>